<evidence type="ECO:0000313" key="12">
    <source>
        <dbReference type="Proteomes" id="UP000246991"/>
    </source>
</evidence>
<dbReference type="GO" id="GO:0046872">
    <property type="term" value="F:metal ion binding"/>
    <property type="evidence" value="ECO:0007669"/>
    <property type="project" value="UniProtKB-KW"/>
</dbReference>
<protein>
    <recommendedName>
        <fullName evidence="10">Holocytochrome c-type synthase</fullName>
        <ecNumber evidence="10">4.4.1.17</ecNumber>
    </recommendedName>
</protein>
<accession>A0A317SRY7</accession>
<evidence type="ECO:0000256" key="6">
    <source>
        <dbReference type="ARBA" id="ARBA00023004"/>
    </source>
</evidence>
<evidence type="ECO:0000256" key="7">
    <source>
        <dbReference type="ARBA" id="ARBA00023128"/>
    </source>
</evidence>
<comment type="similarity">
    <text evidence="2 10">Belongs to the cytochrome c-type heme lyase family.</text>
</comment>
<dbReference type="GO" id="GO:0005743">
    <property type="term" value="C:mitochondrial inner membrane"/>
    <property type="evidence" value="ECO:0007669"/>
    <property type="project" value="UniProtKB-SubCell"/>
</dbReference>
<dbReference type="PANTHER" id="PTHR12743">
    <property type="entry name" value="CYTOCHROME C1 HEME LYASE"/>
    <property type="match status" value="1"/>
</dbReference>
<evidence type="ECO:0000256" key="8">
    <source>
        <dbReference type="ARBA" id="ARBA00023136"/>
    </source>
</evidence>
<keyword evidence="12" id="KW-1185">Reference proteome</keyword>
<dbReference type="STRING" id="42249.A0A317SRY7"/>
<sequence>MNLTLPAGHLKASNLKLCDDHEVSTIPRVNLEAENSEHYSQYQDPWGGNWIYQLGEMFFNAIKRKDRNPRAEDMRTIVSINNAINKRVRQRGRGLSDGRLANTCLCLGGRKLIPKARFLVLLGRTCYHAPFTRHYCTVDRCRKIDYVIDFYRGKPNPKGAGELSFYQDLCPKLPPVGAWMRMQ</sequence>
<keyword evidence="7 10" id="KW-0496">Mitochondrion</keyword>
<evidence type="ECO:0000256" key="9">
    <source>
        <dbReference type="ARBA" id="ARBA00023239"/>
    </source>
</evidence>
<name>A0A317SRY7_9PEZI</name>
<keyword evidence="9 10" id="KW-0456">Lyase</keyword>
<organism evidence="11 12">
    <name type="scientific">Tuber magnatum</name>
    <name type="common">white Piedmont truffle</name>
    <dbReference type="NCBI Taxonomy" id="42249"/>
    <lineage>
        <taxon>Eukaryota</taxon>
        <taxon>Fungi</taxon>
        <taxon>Dikarya</taxon>
        <taxon>Ascomycota</taxon>
        <taxon>Pezizomycotina</taxon>
        <taxon>Pezizomycetes</taxon>
        <taxon>Pezizales</taxon>
        <taxon>Tuberaceae</taxon>
        <taxon>Tuber</taxon>
    </lineage>
</organism>
<keyword evidence="3 10" id="KW-0349">Heme</keyword>
<comment type="catalytic activity">
    <reaction evidence="10">
        <text>holo-[cytochrome c] = apo-[cytochrome c] + heme b</text>
        <dbReference type="Rhea" id="RHEA:22648"/>
        <dbReference type="Rhea" id="RHEA-COMP:10725"/>
        <dbReference type="Rhea" id="RHEA-COMP:10726"/>
        <dbReference type="ChEBI" id="CHEBI:29950"/>
        <dbReference type="ChEBI" id="CHEBI:60344"/>
        <dbReference type="ChEBI" id="CHEBI:83739"/>
        <dbReference type="EC" id="4.4.1.17"/>
    </reaction>
</comment>
<dbReference type="EC" id="4.4.1.17" evidence="10"/>
<dbReference type="GO" id="GO:0004408">
    <property type="term" value="F:holocytochrome-c synthase activity"/>
    <property type="evidence" value="ECO:0007669"/>
    <property type="project" value="UniProtKB-EC"/>
</dbReference>
<dbReference type="OrthoDB" id="4243at2759"/>
<gene>
    <name evidence="11" type="ORF">C7212DRAFT_184875</name>
</gene>
<comment type="function">
    <text evidence="10">Lyase that catalyzes the covalent linking of the heme group to the cytochrome C apoprotein to produce the mature functional cytochrome.</text>
</comment>
<dbReference type="Proteomes" id="UP000246991">
    <property type="component" value="Unassembled WGS sequence"/>
</dbReference>
<evidence type="ECO:0000256" key="4">
    <source>
        <dbReference type="ARBA" id="ARBA00022723"/>
    </source>
</evidence>
<evidence type="ECO:0000256" key="5">
    <source>
        <dbReference type="ARBA" id="ARBA00022792"/>
    </source>
</evidence>
<evidence type="ECO:0000256" key="10">
    <source>
        <dbReference type="RuleBase" id="RU363130"/>
    </source>
</evidence>
<dbReference type="AlphaFoldDB" id="A0A317SRY7"/>
<proteinExistence type="inferred from homology"/>
<keyword evidence="8 10" id="KW-0472">Membrane</keyword>
<evidence type="ECO:0000256" key="2">
    <source>
        <dbReference type="ARBA" id="ARBA00007255"/>
    </source>
</evidence>
<evidence type="ECO:0000256" key="1">
    <source>
        <dbReference type="ARBA" id="ARBA00004273"/>
    </source>
</evidence>
<evidence type="ECO:0000313" key="11">
    <source>
        <dbReference type="EMBL" id="PWW77084.1"/>
    </source>
</evidence>
<comment type="caution">
    <text evidence="11">The sequence shown here is derived from an EMBL/GenBank/DDBJ whole genome shotgun (WGS) entry which is preliminary data.</text>
</comment>
<comment type="subcellular location">
    <subcellularLocation>
        <location evidence="1 10">Mitochondrion inner membrane</location>
    </subcellularLocation>
</comment>
<reference evidence="11 12" key="1">
    <citation type="submission" date="2018-03" db="EMBL/GenBank/DDBJ databases">
        <title>Genomes of Pezizomycetes fungi and the evolution of truffles.</title>
        <authorList>
            <person name="Murat C."/>
            <person name="Payen T."/>
            <person name="Noel B."/>
            <person name="Kuo A."/>
            <person name="Martin F.M."/>
        </authorList>
    </citation>
    <scope>NUCLEOTIDE SEQUENCE [LARGE SCALE GENOMIC DNA]</scope>
    <source>
        <strain evidence="11">091103-1</strain>
    </source>
</reference>
<dbReference type="Pfam" id="PF01265">
    <property type="entry name" value="Cyto_heme_lyase"/>
    <property type="match status" value="1"/>
</dbReference>
<keyword evidence="5 10" id="KW-0999">Mitochondrion inner membrane</keyword>
<evidence type="ECO:0000256" key="3">
    <source>
        <dbReference type="ARBA" id="ARBA00022617"/>
    </source>
</evidence>
<dbReference type="EMBL" id="PYWC01000027">
    <property type="protein sequence ID" value="PWW77084.1"/>
    <property type="molecule type" value="Genomic_DNA"/>
</dbReference>
<dbReference type="PANTHER" id="PTHR12743:SF0">
    <property type="entry name" value="HOLOCYTOCHROME C-TYPE SYNTHASE"/>
    <property type="match status" value="1"/>
</dbReference>
<dbReference type="InterPro" id="IPR000511">
    <property type="entry name" value="Holocyt_c/c1_synthase"/>
</dbReference>
<keyword evidence="4 10" id="KW-0479">Metal-binding</keyword>
<keyword evidence="6 10" id="KW-0408">Iron</keyword>